<dbReference type="EMBL" id="JH930475">
    <property type="protein sequence ID" value="EKM52438.1"/>
    <property type="molecule type" value="Genomic_DNA"/>
</dbReference>
<dbReference type="GeneID" id="18919658"/>
<dbReference type="OrthoDB" id="2523549at2759"/>
<reference evidence="2 3" key="1">
    <citation type="journal article" date="2012" name="BMC Genomics">
        <title>Comparative genomics of the white-rot fungi, Phanerochaete carnosa and P. chrysosporium, to elucidate the genetic basis of the distinct wood types they colonize.</title>
        <authorList>
            <person name="Suzuki H."/>
            <person name="MacDonald J."/>
            <person name="Syed K."/>
            <person name="Salamov A."/>
            <person name="Hori C."/>
            <person name="Aerts A."/>
            <person name="Henrissat B."/>
            <person name="Wiebenga A."/>
            <person name="vanKuyk P.A."/>
            <person name="Barry K."/>
            <person name="Lindquist E."/>
            <person name="LaButti K."/>
            <person name="Lapidus A."/>
            <person name="Lucas S."/>
            <person name="Coutinho P."/>
            <person name="Gong Y."/>
            <person name="Samejima M."/>
            <person name="Mahadevan R."/>
            <person name="Abou-Zaid M."/>
            <person name="de Vries R.P."/>
            <person name="Igarashi K."/>
            <person name="Yadav J.S."/>
            <person name="Grigoriev I.V."/>
            <person name="Master E.R."/>
        </authorList>
    </citation>
    <scope>NUCLEOTIDE SEQUENCE [LARGE SCALE GENOMIC DNA]</scope>
    <source>
        <strain evidence="2 3">HHB-10118-sp</strain>
    </source>
</reference>
<dbReference type="GO" id="GO:0016747">
    <property type="term" value="F:acyltransferase activity, transferring groups other than amino-acyl groups"/>
    <property type="evidence" value="ECO:0007669"/>
    <property type="project" value="InterPro"/>
</dbReference>
<dbReference type="Gene3D" id="3.40.630.30">
    <property type="match status" value="1"/>
</dbReference>
<dbReference type="SUPFAM" id="SSF55729">
    <property type="entry name" value="Acyl-CoA N-acyltransferases (Nat)"/>
    <property type="match status" value="1"/>
</dbReference>
<sequence length="301" mass="32752">MSFTLGTLTDSLGEKQIKAKELTDASRIVFAVYCGDALVLALWFQTRGAKRAGHRDGYLALVTVLASAIDPQVFSQEVMGPEDLVDTLINAWTSEMAARGLRAEPLPVSFRSKTSFATLATLPSPLLTLSQYRIELATADDVEILARQFSAFTAAWGKRLSIDDARPRVTLSVDFGAVWVCRVGGELAAFCVTRRATACTIALRNVYVDPQHRRKGIAAALTTGMLRYFLGAQPLGFEGASNDPPAAPGVKREVCLNVAEDFVENMYAKCGFLFGEDARDPIMSKRPWIPLVVRGAKMVQG</sequence>
<dbReference type="HOGENOM" id="CLU_831659_0_0_1"/>
<name>K5VLY4_PHACS</name>
<dbReference type="CDD" id="cd04301">
    <property type="entry name" value="NAT_SF"/>
    <property type="match status" value="1"/>
</dbReference>
<evidence type="ECO:0000259" key="1">
    <source>
        <dbReference type="PROSITE" id="PS51186"/>
    </source>
</evidence>
<dbReference type="InterPro" id="IPR016181">
    <property type="entry name" value="Acyl_CoA_acyltransferase"/>
</dbReference>
<dbReference type="Pfam" id="PF13508">
    <property type="entry name" value="Acetyltransf_7"/>
    <property type="match status" value="1"/>
</dbReference>
<dbReference type="InParanoid" id="K5VLY4"/>
<dbReference type="RefSeq" id="XP_007398538.1">
    <property type="nucleotide sequence ID" value="XM_007398476.1"/>
</dbReference>
<keyword evidence="3" id="KW-1185">Reference proteome</keyword>
<evidence type="ECO:0000313" key="3">
    <source>
        <dbReference type="Proteomes" id="UP000008370"/>
    </source>
</evidence>
<protein>
    <recommendedName>
        <fullName evidence="1">N-acetyltransferase domain-containing protein</fullName>
    </recommendedName>
</protein>
<accession>K5VLY4</accession>
<dbReference type="AlphaFoldDB" id="K5VLY4"/>
<feature type="domain" description="N-acetyltransferase" evidence="1">
    <location>
        <begin position="132"/>
        <end position="290"/>
    </location>
</feature>
<proteinExistence type="predicted"/>
<dbReference type="PROSITE" id="PS51186">
    <property type="entry name" value="GNAT"/>
    <property type="match status" value="1"/>
</dbReference>
<dbReference type="KEGG" id="pco:PHACADRAFT_30958"/>
<dbReference type="Proteomes" id="UP000008370">
    <property type="component" value="Unassembled WGS sequence"/>
</dbReference>
<gene>
    <name evidence="2" type="ORF">PHACADRAFT_30958</name>
</gene>
<evidence type="ECO:0000313" key="2">
    <source>
        <dbReference type="EMBL" id="EKM52438.1"/>
    </source>
</evidence>
<organism evidence="2 3">
    <name type="scientific">Phanerochaete carnosa (strain HHB-10118-sp)</name>
    <name type="common">White-rot fungus</name>
    <name type="synonym">Peniophora carnosa</name>
    <dbReference type="NCBI Taxonomy" id="650164"/>
    <lineage>
        <taxon>Eukaryota</taxon>
        <taxon>Fungi</taxon>
        <taxon>Dikarya</taxon>
        <taxon>Basidiomycota</taxon>
        <taxon>Agaricomycotina</taxon>
        <taxon>Agaricomycetes</taxon>
        <taxon>Polyporales</taxon>
        <taxon>Phanerochaetaceae</taxon>
        <taxon>Phanerochaete</taxon>
    </lineage>
</organism>
<dbReference type="InterPro" id="IPR000182">
    <property type="entry name" value="GNAT_dom"/>
</dbReference>